<evidence type="ECO:0000256" key="7">
    <source>
        <dbReference type="ARBA" id="ARBA00023315"/>
    </source>
</evidence>
<keyword evidence="5 8" id="KW-1133">Transmembrane helix</keyword>
<dbReference type="SUPFAM" id="SSF52266">
    <property type="entry name" value="SGNH hydrolase"/>
    <property type="match status" value="1"/>
</dbReference>
<evidence type="ECO:0000313" key="10">
    <source>
        <dbReference type="EMBL" id="VAV91931.1"/>
    </source>
</evidence>
<feature type="transmembrane region" description="Helical" evidence="8">
    <location>
        <begin position="238"/>
        <end position="258"/>
    </location>
</feature>
<keyword evidence="3" id="KW-0808">Transferase</keyword>
<evidence type="ECO:0000256" key="5">
    <source>
        <dbReference type="ARBA" id="ARBA00022989"/>
    </source>
</evidence>
<evidence type="ECO:0000256" key="2">
    <source>
        <dbReference type="ARBA" id="ARBA00022475"/>
    </source>
</evidence>
<feature type="domain" description="Acyltransferase 3" evidence="9">
    <location>
        <begin position="53"/>
        <end position="376"/>
    </location>
</feature>
<sequence length="678" mass="75326">MLAPWRTVSGHNWPAKASLLGLCKHGADTTRDCFPPLSVTKPLKSPTLRYEPGVDGIRAFAVLAVVAYHFGWLSTPGGFLGVDVFFTISGYLITSLLVAEYQRTGRIDIREFWKRRARRLLPALFVFLAVTAAYVAAFVPTEVDRVQRELFPALGYFTNWFLIGYNESYFETFARPSLWRHLWSLAVEEQFYIVWPVLFFVLRKVRTALTVTLVLVIALVSTWWMANLFVPFEDPSRVYYGTDTRAAGILIGVALGFLRHRLPVVEHKRRWPGLVGVLGLTMLVWMVATVNGFDPWLYRGGFLLTGVASAAAIVGVVGSRSLRLIVGSAPMRWVGLRSYGLYMWHWPVVVFTRPNIDVFWDPKIVTVVRLAVALILTEISYRWIEMPVRNGALGRWWQRVRSGRERLVPRSAWRVVVTTYIAVFSMPLAIVLASPAPQAPGFESTTTLIESANVLTIPTTAVPQPGSEPVAVPPSTTTLLVVPPPVEPTTVRRTMPPRAPDPIDTPASATVFAIGDSVMLGAQEELQALFGDAIEVDALKARSWTNAVGVLRARFMDGTVDDIVIVHLGYNGPVSSDMLDTLIDATAGAKRIYLLTIRIDRRWESSINELIRNRSDSTDSVRVIEWKLLAESDRSLLGRDNIHLSPEGQRAYAELIASVVGDVTSCAATTSCFNDAAR</sequence>
<accession>A0A3B0RK49</accession>
<dbReference type="InterPro" id="IPR002656">
    <property type="entry name" value="Acyl_transf_3_dom"/>
</dbReference>
<protein>
    <recommendedName>
        <fullName evidence="9">Acyltransferase 3 domain-containing protein</fullName>
    </recommendedName>
</protein>
<name>A0A3B0RK49_9ZZZZ</name>
<feature type="transmembrane region" description="Helical" evidence="8">
    <location>
        <begin position="270"/>
        <end position="290"/>
    </location>
</feature>
<dbReference type="Gene3D" id="3.40.50.1110">
    <property type="entry name" value="SGNH hydrolase"/>
    <property type="match status" value="1"/>
</dbReference>
<proteinExistence type="predicted"/>
<dbReference type="GO" id="GO:0005886">
    <property type="term" value="C:plasma membrane"/>
    <property type="evidence" value="ECO:0007669"/>
    <property type="project" value="UniProtKB-SubCell"/>
</dbReference>
<dbReference type="Pfam" id="PF01757">
    <property type="entry name" value="Acyl_transf_3"/>
    <property type="match status" value="1"/>
</dbReference>
<dbReference type="AlphaFoldDB" id="A0A3B0RK49"/>
<feature type="transmembrane region" description="Helical" evidence="8">
    <location>
        <begin position="56"/>
        <end position="73"/>
    </location>
</feature>
<dbReference type="PANTHER" id="PTHR23028">
    <property type="entry name" value="ACETYLTRANSFERASE"/>
    <property type="match status" value="1"/>
</dbReference>
<reference evidence="10" key="1">
    <citation type="submission" date="2018-06" db="EMBL/GenBank/DDBJ databases">
        <authorList>
            <person name="Zhirakovskaya E."/>
        </authorList>
    </citation>
    <scope>NUCLEOTIDE SEQUENCE</scope>
</reference>
<feature type="transmembrane region" description="Helical" evidence="8">
    <location>
        <begin position="120"/>
        <end position="139"/>
    </location>
</feature>
<evidence type="ECO:0000256" key="4">
    <source>
        <dbReference type="ARBA" id="ARBA00022692"/>
    </source>
</evidence>
<feature type="transmembrane region" description="Helical" evidence="8">
    <location>
        <begin position="79"/>
        <end position="99"/>
    </location>
</feature>
<keyword evidence="7" id="KW-0012">Acyltransferase</keyword>
<evidence type="ECO:0000256" key="1">
    <source>
        <dbReference type="ARBA" id="ARBA00004651"/>
    </source>
</evidence>
<feature type="transmembrane region" description="Helical" evidence="8">
    <location>
        <begin position="411"/>
        <end position="433"/>
    </location>
</feature>
<feature type="transmembrane region" description="Helical" evidence="8">
    <location>
        <begin position="296"/>
        <end position="317"/>
    </location>
</feature>
<feature type="transmembrane region" description="Helical" evidence="8">
    <location>
        <begin position="182"/>
        <end position="201"/>
    </location>
</feature>
<organism evidence="10">
    <name type="scientific">hydrothermal vent metagenome</name>
    <dbReference type="NCBI Taxonomy" id="652676"/>
    <lineage>
        <taxon>unclassified sequences</taxon>
        <taxon>metagenomes</taxon>
        <taxon>ecological metagenomes</taxon>
    </lineage>
</organism>
<dbReference type="GO" id="GO:0009103">
    <property type="term" value="P:lipopolysaccharide biosynthetic process"/>
    <property type="evidence" value="ECO:0007669"/>
    <property type="project" value="TreeGrafter"/>
</dbReference>
<dbReference type="InterPro" id="IPR050879">
    <property type="entry name" value="Acyltransferase_3"/>
</dbReference>
<feature type="transmembrane region" description="Helical" evidence="8">
    <location>
        <begin position="208"/>
        <end position="226"/>
    </location>
</feature>
<gene>
    <name evidence="10" type="ORF">MNBD_ACTINO02-1714</name>
</gene>
<dbReference type="EMBL" id="UOEK01000020">
    <property type="protein sequence ID" value="VAV91931.1"/>
    <property type="molecule type" value="Genomic_DNA"/>
</dbReference>
<dbReference type="GO" id="GO:0016747">
    <property type="term" value="F:acyltransferase activity, transferring groups other than amino-acyl groups"/>
    <property type="evidence" value="ECO:0007669"/>
    <property type="project" value="InterPro"/>
</dbReference>
<keyword evidence="2" id="KW-1003">Cell membrane</keyword>
<keyword evidence="4 8" id="KW-0812">Transmembrane</keyword>
<evidence type="ECO:0000256" key="8">
    <source>
        <dbReference type="SAM" id="Phobius"/>
    </source>
</evidence>
<keyword evidence="6 8" id="KW-0472">Membrane</keyword>
<evidence type="ECO:0000256" key="6">
    <source>
        <dbReference type="ARBA" id="ARBA00023136"/>
    </source>
</evidence>
<comment type="subcellular location">
    <subcellularLocation>
        <location evidence="1">Cell membrane</location>
        <topology evidence="1">Multi-pass membrane protein</topology>
    </subcellularLocation>
</comment>
<evidence type="ECO:0000259" key="9">
    <source>
        <dbReference type="Pfam" id="PF01757"/>
    </source>
</evidence>
<dbReference type="PANTHER" id="PTHR23028:SF53">
    <property type="entry name" value="ACYL_TRANSF_3 DOMAIN-CONTAINING PROTEIN"/>
    <property type="match status" value="1"/>
</dbReference>
<evidence type="ECO:0000256" key="3">
    <source>
        <dbReference type="ARBA" id="ARBA00022679"/>
    </source>
</evidence>
<dbReference type="InterPro" id="IPR036514">
    <property type="entry name" value="SGNH_hydro_sf"/>
</dbReference>